<dbReference type="AlphaFoldDB" id="A0AA48RBT0"/>
<dbReference type="EMBL" id="OY288114">
    <property type="protein sequence ID" value="CAJ0851402.1"/>
    <property type="molecule type" value="Genomic_DNA"/>
</dbReference>
<reference evidence="1" key="1">
    <citation type="submission" date="2023-07" db="EMBL/GenBank/DDBJ databases">
        <authorList>
            <person name="Pelsma A.J. K."/>
        </authorList>
    </citation>
    <scope>NUCLEOTIDE SEQUENCE</scope>
</reference>
<organism evidence="1">
    <name type="scientific">freshwater sediment metagenome</name>
    <dbReference type="NCBI Taxonomy" id="556182"/>
    <lineage>
        <taxon>unclassified sequences</taxon>
        <taxon>metagenomes</taxon>
        <taxon>ecological metagenomes</taxon>
    </lineage>
</organism>
<sequence>MCMMKNSQVRFRPGSRLPANLGVSPEIIGTVLCNYLISNPVLGAPERIDVRFECGRVAWGVPIAEFVPVGKTGSEVGKLTQAA</sequence>
<gene>
    <name evidence="1" type="ORF">AMST5_00411</name>
</gene>
<name>A0AA48RBT0_9ZZZZ</name>
<proteinExistence type="predicted"/>
<evidence type="ECO:0000313" key="1">
    <source>
        <dbReference type="EMBL" id="CAJ0851402.1"/>
    </source>
</evidence>
<protein>
    <submittedName>
        <fullName evidence="1">Uncharacterized protein</fullName>
    </submittedName>
</protein>
<accession>A0AA48RBT0</accession>